<dbReference type="InterPro" id="IPR008490">
    <property type="entry name" value="Transposase_InsH_N"/>
</dbReference>
<accession>A0ABW5RX60</accession>
<comment type="caution">
    <text evidence="3">The sequence shown here is derived from an EMBL/GenBank/DDBJ whole genome shotgun (WGS) entry which is preliminary data.</text>
</comment>
<dbReference type="RefSeq" id="WP_377937348.1">
    <property type="nucleotide sequence ID" value="NZ_JBHUMF010000031.1"/>
</dbReference>
<dbReference type="PANTHER" id="PTHR33408">
    <property type="entry name" value="TRANSPOSASE"/>
    <property type="match status" value="1"/>
</dbReference>
<dbReference type="Pfam" id="PF05598">
    <property type="entry name" value="DUF772"/>
    <property type="match status" value="1"/>
</dbReference>
<protein>
    <submittedName>
        <fullName evidence="3">IS1182 family transposase</fullName>
    </submittedName>
</protein>
<sequence>MKHDHISFINYNMNQLTLPLDLEIKIPPHHLSRIVHEAVEQLSESVLIQQYKGGGRSSYHPKMMLKILVYAYADRIYSGRKIEKALEENIYFMWLSDHQKPDFRTINRFRSERMKSIIYDVFFSVVHLLHNKGMVKLEDYYVDGTKIEANANKYTWVWLKSTKRYEEKVDEKFRKILHDIEEVREKEMADTESNLNEKLSQNPITSQQIEETMNTVNEQLEKKPKDRELKKVKRSLEKDLLPRKKKYEQQRAIAQGRNSYSKTDQGATFMRTKDDHMKNGQLKPCYNVQIGTENQFITGFSLHQRAGDPKCLIPHLEQRSDYIGLPQNVIADSGYGSEENYAYLEDKNRTAYIPYNTFEKEKKKSWKTKIERVENMEYDEDLDEFVCANGKRLIFHHESKRKVSEEYFSVKRNYRCVDCKGCPFQSTCAKGKDTKSVSVSMKNRKQRDKMKSRLNSPEGKEIYSQRKIDVETVFGQIKHNQRFQRFHVRSLEKTTIEWGLICVAHNLLKWSLKGQSSKKMTL</sequence>
<dbReference type="PANTHER" id="PTHR33408:SF2">
    <property type="entry name" value="TRANSPOSASE DDE DOMAIN-CONTAINING PROTEIN"/>
    <property type="match status" value="1"/>
</dbReference>
<evidence type="ECO:0000313" key="4">
    <source>
        <dbReference type="Proteomes" id="UP001597506"/>
    </source>
</evidence>
<gene>
    <name evidence="3" type="ORF">ACFSUL_18400</name>
</gene>
<dbReference type="InterPro" id="IPR047629">
    <property type="entry name" value="IS1182_transpos"/>
</dbReference>
<dbReference type="NCBIfam" id="NF033551">
    <property type="entry name" value="transpos_IS1182"/>
    <property type="match status" value="1"/>
</dbReference>
<organism evidence="3 4">
    <name type="scientific">Bacillus seohaeanensis</name>
    <dbReference type="NCBI Taxonomy" id="284580"/>
    <lineage>
        <taxon>Bacteria</taxon>
        <taxon>Bacillati</taxon>
        <taxon>Bacillota</taxon>
        <taxon>Bacilli</taxon>
        <taxon>Bacillales</taxon>
        <taxon>Bacillaceae</taxon>
        <taxon>Bacillus</taxon>
    </lineage>
</organism>
<dbReference type="Pfam" id="PF13751">
    <property type="entry name" value="DDE_Tnp_1_6"/>
    <property type="match status" value="1"/>
</dbReference>
<keyword evidence="4" id="KW-1185">Reference proteome</keyword>
<evidence type="ECO:0000259" key="1">
    <source>
        <dbReference type="Pfam" id="PF05598"/>
    </source>
</evidence>
<evidence type="ECO:0000313" key="3">
    <source>
        <dbReference type="EMBL" id="MFD2682714.1"/>
    </source>
</evidence>
<proteinExistence type="predicted"/>
<reference evidence="4" key="1">
    <citation type="journal article" date="2019" name="Int. J. Syst. Evol. Microbiol.">
        <title>The Global Catalogue of Microorganisms (GCM) 10K type strain sequencing project: providing services to taxonomists for standard genome sequencing and annotation.</title>
        <authorList>
            <consortium name="The Broad Institute Genomics Platform"/>
            <consortium name="The Broad Institute Genome Sequencing Center for Infectious Disease"/>
            <person name="Wu L."/>
            <person name="Ma J."/>
        </authorList>
    </citation>
    <scope>NUCLEOTIDE SEQUENCE [LARGE SCALE GENOMIC DNA]</scope>
    <source>
        <strain evidence="4">KCTC 3913</strain>
    </source>
</reference>
<feature type="domain" description="Transposase DDE" evidence="2">
    <location>
        <begin position="386"/>
        <end position="509"/>
    </location>
</feature>
<dbReference type="EMBL" id="JBHUMF010000031">
    <property type="protein sequence ID" value="MFD2682714.1"/>
    <property type="molecule type" value="Genomic_DNA"/>
</dbReference>
<dbReference type="InterPro" id="IPR025668">
    <property type="entry name" value="Tnp_DDE_dom"/>
</dbReference>
<dbReference type="Proteomes" id="UP001597506">
    <property type="component" value="Unassembled WGS sequence"/>
</dbReference>
<feature type="domain" description="Transposase InsH N-terminal" evidence="1">
    <location>
        <begin position="21"/>
        <end position="111"/>
    </location>
</feature>
<evidence type="ECO:0000259" key="2">
    <source>
        <dbReference type="Pfam" id="PF13751"/>
    </source>
</evidence>
<name>A0ABW5RX60_9BACI</name>